<dbReference type="WBParaSite" id="SVE_1469900.1">
    <property type="protein sequence ID" value="SVE_1469900.1"/>
    <property type="gene ID" value="SVE_1469900"/>
</dbReference>
<protein>
    <submittedName>
        <fullName evidence="2">Uncharacterized protein</fullName>
    </submittedName>
</protein>
<sequence length="95" mass="11136">MPEKAPPLSSARTGNSWRGVMPYDFIISNLKQNEQSPKKWKKEEIKIFDEEKAKSLLLNFVDNSVHTLNNNLNIDSDYQRFCQKLTNIQKKCIYD</sequence>
<name>A0A0K0FT26_STRVS</name>
<reference evidence="2" key="2">
    <citation type="submission" date="2015-08" db="UniProtKB">
        <authorList>
            <consortium name="WormBaseParasite"/>
        </authorList>
    </citation>
    <scope>IDENTIFICATION</scope>
</reference>
<evidence type="ECO:0000313" key="2">
    <source>
        <dbReference type="WBParaSite" id="SVE_1469900.1"/>
    </source>
</evidence>
<dbReference type="Proteomes" id="UP000035680">
    <property type="component" value="Unassembled WGS sequence"/>
</dbReference>
<organism evidence="1 2">
    <name type="scientific">Strongyloides venezuelensis</name>
    <name type="common">Threadworm</name>
    <dbReference type="NCBI Taxonomy" id="75913"/>
    <lineage>
        <taxon>Eukaryota</taxon>
        <taxon>Metazoa</taxon>
        <taxon>Ecdysozoa</taxon>
        <taxon>Nematoda</taxon>
        <taxon>Chromadorea</taxon>
        <taxon>Rhabditida</taxon>
        <taxon>Tylenchina</taxon>
        <taxon>Panagrolaimomorpha</taxon>
        <taxon>Strongyloidoidea</taxon>
        <taxon>Strongyloididae</taxon>
        <taxon>Strongyloides</taxon>
    </lineage>
</organism>
<evidence type="ECO:0000313" key="1">
    <source>
        <dbReference type="Proteomes" id="UP000035680"/>
    </source>
</evidence>
<keyword evidence="1" id="KW-1185">Reference proteome</keyword>
<dbReference type="AlphaFoldDB" id="A0A0K0FT26"/>
<proteinExistence type="predicted"/>
<accession>A0A0K0FT26</accession>
<reference evidence="1" key="1">
    <citation type="submission" date="2014-07" db="EMBL/GenBank/DDBJ databases">
        <authorList>
            <person name="Martin A.A"/>
            <person name="De Silva N."/>
        </authorList>
    </citation>
    <scope>NUCLEOTIDE SEQUENCE</scope>
</reference>